<evidence type="ECO:0000313" key="1">
    <source>
        <dbReference type="EMBL" id="PQO45575.1"/>
    </source>
</evidence>
<organism evidence="1 2">
    <name type="scientific">Blastopirellula marina</name>
    <dbReference type="NCBI Taxonomy" id="124"/>
    <lineage>
        <taxon>Bacteria</taxon>
        <taxon>Pseudomonadati</taxon>
        <taxon>Planctomycetota</taxon>
        <taxon>Planctomycetia</taxon>
        <taxon>Pirellulales</taxon>
        <taxon>Pirellulaceae</taxon>
        <taxon>Blastopirellula</taxon>
    </lineage>
</organism>
<dbReference type="EMBL" id="PUHZ01000014">
    <property type="protein sequence ID" value="PQO45575.1"/>
    <property type="molecule type" value="Genomic_DNA"/>
</dbReference>
<name>A0A2S8GMB6_9BACT</name>
<dbReference type="AlphaFoldDB" id="A0A2S8GMB6"/>
<gene>
    <name evidence="1" type="ORF">C5Y93_14135</name>
</gene>
<comment type="caution">
    <text evidence="1">The sequence shown here is derived from an EMBL/GenBank/DDBJ whole genome shotgun (WGS) entry which is preliminary data.</text>
</comment>
<sequence length="114" mass="13181">MHVYGRESIKTMLHEKAYLFKITANEHGVILFPREIEHEQISEEDIHYVPDSQGNALAGVIKPGHIEFRYHHGFPDEKVRLLMERILALPEMDFARESEVVYQGRVLIAKPDAS</sequence>
<accession>A0A2S8GMB6</accession>
<evidence type="ECO:0000313" key="2">
    <source>
        <dbReference type="Proteomes" id="UP000237819"/>
    </source>
</evidence>
<proteinExistence type="predicted"/>
<reference evidence="1 2" key="1">
    <citation type="submission" date="2018-02" db="EMBL/GenBank/DDBJ databases">
        <title>Comparative genomes isolates from brazilian mangrove.</title>
        <authorList>
            <person name="Araujo J.E."/>
            <person name="Taketani R.G."/>
            <person name="Silva M.C.P."/>
            <person name="Loureco M.V."/>
            <person name="Andreote F.D."/>
        </authorList>
    </citation>
    <scope>NUCLEOTIDE SEQUENCE [LARGE SCALE GENOMIC DNA]</scope>
    <source>
        <strain evidence="1 2">Nap-Phe MGV</strain>
    </source>
</reference>
<dbReference type="OrthoDB" id="279051at2"/>
<protein>
    <submittedName>
        <fullName evidence="1">Uncharacterized protein</fullName>
    </submittedName>
</protein>
<dbReference type="Proteomes" id="UP000237819">
    <property type="component" value="Unassembled WGS sequence"/>
</dbReference>
<dbReference type="RefSeq" id="WP_105336066.1">
    <property type="nucleotide sequence ID" value="NZ_PUHZ01000014.1"/>
</dbReference>